<dbReference type="InterPro" id="IPR051167">
    <property type="entry name" value="Prolyl_oligopep/macrocyclase"/>
</dbReference>
<dbReference type="EMBL" id="VDMA02000012">
    <property type="protein sequence ID" value="KAB8182753.1"/>
    <property type="molecule type" value="Genomic_DNA"/>
</dbReference>
<reference evidence="10 11" key="1">
    <citation type="submission" date="2019-10" db="EMBL/GenBank/DDBJ databases">
        <title>Nonomuraea sp. nov., isolated from Phyllanthus amarus.</title>
        <authorList>
            <person name="Klykleung N."/>
            <person name="Tanasupawat S."/>
        </authorList>
    </citation>
    <scope>NUCLEOTIDE SEQUENCE [LARGE SCALE GENOMIC DNA]</scope>
    <source>
        <strain evidence="10 11">CR1-09</strain>
    </source>
</reference>
<accession>A0A5N6BQP1</accession>
<dbReference type="GO" id="GO:0005829">
    <property type="term" value="C:cytosol"/>
    <property type="evidence" value="ECO:0007669"/>
    <property type="project" value="TreeGrafter"/>
</dbReference>
<dbReference type="AlphaFoldDB" id="A0A5N6BQP1"/>
<evidence type="ECO:0000313" key="10">
    <source>
        <dbReference type="EMBL" id="KAB8182753.1"/>
    </source>
</evidence>
<comment type="caution">
    <text evidence="10">The sequence shown here is derived from an EMBL/GenBank/DDBJ whole genome shotgun (WGS) entry which is preliminary data.</text>
</comment>
<evidence type="ECO:0000313" key="11">
    <source>
        <dbReference type="Proteomes" id="UP000313066"/>
    </source>
</evidence>
<evidence type="ECO:0000256" key="6">
    <source>
        <dbReference type="ARBA" id="ARBA00022825"/>
    </source>
</evidence>
<evidence type="ECO:0000256" key="4">
    <source>
        <dbReference type="ARBA" id="ARBA00022670"/>
    </source>
</evidence>
<evidence type="ECO:0000256" key="5">
    <source>
        <dbReference type="ARBA" id="ARBA00022801"/>
    </source>
</evidence>
<dbReference type="Gene3D" id="2.130.10.120">
    <property type="entry name" value="Prolyl oligopeptidase, N-terminal domain"/>
    <property type="match status" value="1"/>
</dbReference>
<evidence type="ECO:0000256" key="3">
    <source>
        <dbReference type="ARBA" id="ARBA00011897"/>
    </source>
</evidence>
<dbReference type="PROSITE" id="PS00708">
    <property type="entry name" value="PRO_ENDOPEP_SER"/>
    <property type="match status" value="1"/>
</dbReference>
<dbReference type="RefSeq" id="WP_139576494.1">
    <property type="nucleotide sequence ID" value="NZ_VDMA02000012.1"/>
</dbReference>
<evidence type="ECO:0000256" key="1">
    <source>
        <dbReference type="ARBA" id="ARBA00001070"/>
    </source>
</evidence>
<keyword evidence="11" id="KW-1185">Reference proteome</keyword>
<evidence type="ECO:0000256" key="7">
    <source>
        <dbReference type="SAM" id="MobiDB-lite"/>
    </source>
</evidence>
<feature type="domain" description="Peptidase S9 prolyl oligopeptidase catalytic" evidence="8">
    <location>
        <begin position="472"/>
        <end position="683"/>
    </location>
</feature>
<feature type="domain" description="Peptidase S9A N-terminal" evidence="9">
    <location>
        <begin position="7"/>
        <end position="416"/>
    </location>
</feature>
<keyword evidence="4" id="KW-0645">Protease</keyword>
<dbReference type="PANTHER" id="PTHR42881">
    <property type="entry name" value="PROLYL ENDOPEPTIDASE"/>
    <property type="match status" value="1"/>
</dbReference>
<dbReference type="InterPro" id="IPR023302">
    <property type="entry name" value="Pept_S9A_N"/>
</dbReference>
<dbReference type="Proteomes" id="UP000313066">
    <property type="component" value="Unassembled WGS sequence"/>
</dbReference>
<evidence type="ECO:0000256" key="2">
    <source>
        <dbReference type="ARBA" id="ARBA00005228"/>
    </source>
</evidence>
<keyword evidence="6" id="KW-0720">Serine protease</keyword>
<dbReference type="InterPro" id="IPR001375">
    <property type="entry name" value="Peptidase_S9_cat"/>
</dbReference>
<dbReference type="Pfam" id="PF02897">
    <property type="entry name" value="Peptidase_S9_N"/>
    <property type="match status" value="1"/>
</dbReference>
<dbReference type="Gene3D" id="3.40.50.1820">
    <property type="entry name" value="alpha/beta hydrolase"/>
    <property type="match status" value="1"/>
</dbReference>
<keyword evidence="5" id="KW-0378">Hydrolase</keyword>
<dbReference type="InterPro" id="IPR002470">
    <property type="entry name" value="Peptidase_S9A"/>
</dbReference>
<dbReference type="PANTHER" id="PTHR42881:SF2">
    <property type="entry name" value="PROLYL ENDOPEPTIDASE"/>
    <property type="match status" value="1"/>
</dbReference>
<dbReference type="InterPro" id="IPR029058">
    <property type="entry name" value="AB_hydrolase_fold"/>
</dbReference>
<dbReference type="Pfam" id="PF00326">
    <property type="entry name" value="Peptidase_S9"/>
    <property type="match status" value="1"/>
</dbReference>
<sequence>MSRVPYPPARRDDIVDDLHGTPVPDPYRWLEDPDDPATKEWLDAQETLFRSAELEGRDHFRERIAELLRSGSVGTPSWRGERRFFTRRAPDQEHPVLYVADGDGERVLLDPTALDPSGLTTLDSYQPDKEGNRLAYQISIGGDEESRLYVVDVTTGEVVEGPIDRCRYSPVAWLPGGEAFYYVRRLAPSLVPVGEEQYHRRVYLHRVGTSPDEDVLIFGDGLEKTNYYGVSVSLDGRWLSISASRGTAPRNDLWVADLVASSPRAPELVTVQQDVDAQTGLHFGRDGRLYVFTDLDASRGRVCVTSPETPGPEHWRDLIPEDAEAVLSDFAILDGMAEPVLLVGWTRHAIGEISVHALETGERIGEVPLPGLGSIGGIFERPEGGHEAWFSYTDGITPTAVYHYDALTRETSLWEAPPGAVEVPEATTEQVVYRSKDGTEVHMLVTSRPGSGPRPTILYGYGGFGVPMNPGFSATTLAWVEAGGVYAVAQLRGGGEEGEQWHRAGMLGNKQNVFDDLHAAAEHLIATGVTSPDRLAISGGSNGGLLVGAGLTQRPDLYAAVVCVAPLLDMVRYEKFGLGATWNVEYGSADVPEEFAWLWGYSPYHHVREGASYPATLFAVFASDTRVHPLHAWKMAAALQHAQAGDRPILLRNETEVGHGARAVSRSVELSADQLAFLARHTGLRVG</sequence>
<feature type="region of interest" description="Disordered" evidence="7">
    <location>
        <begin position="1"/>
        <end position="36"/>
    </location>
</feature>
<dbReference type="SUPFAM" id="SSF50993">
    <property type="entry name" value="Peptidase/esterase 'gauge' domain"/>
    <property type="match status" value="1"/>
</dbReference>
<dbReference type="InterPro" id="IPR002471">
    <property type="entry name" value="Pept_S9_AS"/>
</dbReference>
<dbReference type="SUPFAM" id="SSF53474">
    <property type="entry name" value="alpha/beta-Hydrolases"/>
    <property type="match status" value="1"/>
</dbReference>
<evidence type="ECO:0000259" key="8">
    <source>
        <dbReference type="Pfam" id="PF00326"/>
    </source>
</evidence>
<dbReference type="PRINTS" id="PR00862">
    <property type="entry name" value="PROLIGOPTASE"/>
</dbReference>
<organism evidence="10 11">
    <name type="scientific">Microbispora catharanthi</name>
    <dbReference type="NCBI Taxonomy" id="1712871"/>
    <lineage>
        <taxon>Bacteria</taxon>
        <taxon>Bacillati</taxon>
        <taxon>Actinomycetota</taxon>
        <taxon>Actinomycetes</taxon>
        <taxon>Streptosporangiales</taxon>
        <taxon>Streptosporangiaceae</taxon>
        <taxon>Microbispora</taxon>
    </lineage>
</organism>
<dbReference type="GO" id="GO:0070012">
    <property type="term" value="F:oligopeptidase activity"/>
    <property type="evidence" value="ECO:0007669"/>
    <property type="project" value="TreeGrafter"/>
</dbReference>
<comment type="similarity">
    <text evidence="2">Belongs to the peptidase S9A family.</text>
</comment>
<evidence type="ECO:0000259" key="9">
    <source>
        <dbReference type="Pfam" id="PF02897"/>
    </source>
</evidence>
<dbReference type="EC" id="3.4.21.26" evidence="3"/>
<name>A0A5N6BQP1_9ACTN</name>
<dbReference type="GO" id="GO:0004252">
    <property type="term" value="F:serine-type endopeptidase activity"/>
    <property type="evidence" value="ECO:0007669"/>
    <property type="project" value="UniProtKB-EC"/>
</dbReference>
<proteinExistence type="inferred from homology"/>
<gene>
    <name evidence="10" type="ORF">FH610_022415</name>
</gene>
<feature type="compositionally biased region" description="Basic and acidic residues" evidence="7">
    <location>
        <begin position="9"/>
        <end position="19"/>
    </location>
</feature>
<protein>
    <recommendedName>
        <fullName evidence="3">prolyl oligopeptidase</fullName>
        <ecNumber evidence="3">3.4.21.26</ecNumber>
    </recommendedName>
</protein>
<comment type="catalytic activity">
    <reaction evidence="1">
        <text>Hydrolysis of Pro-|-Xaa &gt;&gt; Ala-|-Xaa in oligopeptides.</text>
        <dbReference type="EC" id="3.4.21.26"/>
    </reaction>
</comment>
<dbReference type="GO" id="GO:0006508">
    <property type="term" value="P:proteolysis"/>
    <property type="evidence" value="ECO:0007669"/>
    <property type="project" value="UniProtKB-KW"/>
</dbReference>